<name>A0A5B2VWW8_9BACT</name>
<reference evidence="3 4" key="1">
    <citation type="submission" date="2019-09" db="EMBL/GenBank/DDBJ databases">
        <title>Chitinophaga ginsengihumi sp. nov., isolated from soil of ginseng rhizosphere.</title>
        <authorList>
            <person name="Lee J."/>
        </authorList>
    </citation>
    <scope>NUCLEOTIDE SEQUENCE [LARGE SCALE GENOMIC DNA]</scope>
    <source>
        <strain evidence="3 4">BN140078</strain>
    </source>
</reference>
<sequence length="274" mass="31461">MEDRTYIDQMGRSVTIPVMPRRIVSVVPSQTELLFHLGLDEEVTGITKFCVHPEQWFRHKKRIGGTKKLHLDEIRALQPDLIIANKEENQQEDITALMAEFPVWISDIQTLEDALQMIREVGVITGRAQQGQQLSQLVQQEFATLAASLPPNPAPMYAAYFIWRNPWMTVGRDTFIHDMLRTCGLQPVFAEARRYPAVSLEELQTAFSQVPPERQLVLLSSEPYPFREAHIAEIRAVLPAAQILLVDGEMFSWYGSRLLEAPRYFKQLFQPVFL</sequence>
<dbReference type="AlphaFoldDB" id="A0A5B2VWW8"/>
<evidence type="ECO:0000313" key="4">
    <source>
        <dbReference type="Proteomes" id="UP000324611"/>
    </source>
</evidence>
<dbReference type="InterPro" id="IPR054828">
    <property type="entry name" value="Vit_B12_bind_prot"/>
</dbReference>
<dbReference type="Pfam" id="PF01497">
    <property type="entry name" value="Peripla_BP_2"/>
    <property type="match status" value="1"/>
</dbReference>
<dbReference type="PANTHER" id="PTHR30535:SF35">
    <property type="entry name" value="PERIPLASMIC BINDING PROTEIN"/>
    <property type="match status" value="1"/>
</dbReference>
<protein>
    <submittedName>
        <fullName evidence="3">ABC transporter substrate-binding protein</fullName>
    </submittedName>
</protein>
<accession>A0A5B2VWW8</accession>
<dbReference type="InterPro" id="IPR002491">
    <property type="entry name" value="ABC_transptr_periplasmic_BD"/>
</dbReference>
<keyword evidence="1" id="KW-0732">Signal</keyword>
<dbReference type="PROSITE" id="PS50983">
    <property type="entry name" value="FE_B12_PBP"/>
    <property type="match status" value="1"/>
</dbReference>
<dbReference type="PANTHER" id="PTHR30535">
    <property type="entry name" value="VITAMIN B12-BINDING PROTEIN"/>
    <property type="match status" value="1"/>
</dbReference>
<gene>
    <name evidence="3" type="ORF">F0L74_08250</name>
</gene>
<dbReference type="NCBIfam" id="NF038402">
    <property type="entry name" value="TroA_like"/>
    <property type="match status" value="1"/>
</dbReference>
<evidence type="ECO:0000313" key="3">
    <source>
        <dbReference type="EMBL" id="KAA2242519.1"/>
    </source>
</evidence>
<comment type="caution">
    <text evidence="3">The sequence shown here is derived from an EMBL/GenBank/DDBJ whole genome shotgun (WGS) entry which is preliminary data.</text>
</comment>
<dbReference type="Gene3D" id="3.40.50.1980">
    <property type="entry name" value="Nitrogenase molybdenum iron protein domain"/>
    <property type="match status" value="2"/>
</dbReference>
<evidence type="ECO:0000256" key="1">
    <source>
        <dbReference type="ARBA" id="ARBA00022729"/>
    </source>
</evidence>
<reference evidence="3 4" key="2">
    <citation type="submission" date="2019-09" db="EMBL/GenBank/DDBJ databases">
        <authorList>
            <person name="Jin C."/>
        </authorList>
    </citation>
    <scope>NUCLEOTIDE SEQUENCE [LARGE SCALE GENOMIC DNA]</scope>
    <source>
        <strain evidence="3 4">BN140078</strain>
    </source>
</reference>
<organism evidence="3 4">
    <name type="scientific">Chitinophaga agrisoli</name>
    <dbReference type="NCBI Taxonomy" id="2607653"/>
    <lineage>
        <taxon>Bacteria</taxon>
        <taxon>Pseudomonadati</taxon>
        <taxon>Bacteroidota</taxon>
        <taxon>Chitinophagia</taxon>
        <taxon>Chitinophagales</taxon>
        <taxon>Chitinophagaceae</taxon>
        <taxon>Chitinophaga</taxon>
    </lineage>
</organism>
<dbReference type="EMBL" id="VUOC01000002">
    <property type="protein sequence ID" value="KAA2242519.1"/>
    <property type="molecule type" value="Genomic_DNA"/>
</dbReference>
<dbReference type="Proteomes" id="UP000324611">
    <property type="component" value="Unassembled WGS sequence"/>
</dbReference>
<keyword evidence="4" id="KW-1185">Reference proteome</keyword>
<proteinExistence type="predicted"/>
<feature type="domain" description="Fe/B12 periplasmic-binding" evidence="2">
    <location>
        <begin position="22"/>
        <end position="274"/>
    </location>
</feature>
<dbReference type="RefSeq" id="WP_149837391.1">
    <property type="nucleotide sequence ID" value="NZ_VUOC01000002.1"/>
</dbReference>
<dbReference type="SUPFAM" id="SSF53807">
    <property type="entry name" value="Helical backbone' metal receptor"/>
    <property type="match status" value="1"/>
</dbReference>
<evidence type="ECO:0000259" key="2">
    <source>
        <dbReference type="PROSITE" id="PS50983"/>
    </source>
</evidence>
<dbReference type="InterPro" id="IPR050902">
    <property type="entry name" value="ABC_Transporter_SBP"/>
</dbReference>